<keyword evidence="3" id="KW-1185">Reference proteome</keyword>
<protein>
    <submittedName>
        <fullName evidence="2">Uncharacterized protein</fullName>
    </submittedName>
</protein>
<keyword evidence="1" id="KW-0812">Transmembrane</keyword>
<sequence length="130" mass="14350">MSTKKRRLPIAAHPTLARQKRTADWPRRLPLIISAVLATPLLFLTVRFAFEMGIYATAGLIQDITAGEQWLLSLMVIGPVLTSAATVLFWALAYRHRRASRKATPRTWASLSVVAAGLVPLSWFVLGLNA</sequence>
<dbReference type="EMBL" id="CP090958">
    <property type="protein sequence ID" value="WGW10748.1"/>
    <property type="molecule type" value="Genomic_DNA"/>
</dbReference>
<reference evidence="2 3" key="1">
    <citation type="submission" date="2023-05" db="EMBL/GenBank/DDBJ databases">
        <title>Lithophilousrod everest ZFBP1038 complete genpme.</title>
        <authorList>
            <person name="Tian M."/>
        </authorList>
    </citation>
    <scope>NUCLEOTIDE SEQUENCE [LARGE SCALE GENOMIC DNA]</scope>
    <source>
        <strain evidence="2 3">ZFBP1038</strain>
    </source>
</reference>
<proteinExistence type="predicted"/>
<feature type="transmembrane region" description="Helical" evidence="1">
    <location>
        <begin position="70"/>
        <end position="94"/>
    </location>
</feature>
<evidence type="ECO:0000256" key="1">
    <source>
        <dbReference type="SAM" id="Phobius"/>
    </source>
</evidence>
<evidence type="ECO:0000313" key="2">
    <source>
        <dbReference type="EMBL" id="WGW10748.1"/>
    </source>
</evidence>
<dbReference type="RefSeq" id="WP_349637531.1">
    <property type="nucleotide sequence ID" value="NZ_CP090958.1"/>
</dbReference>
<evidence type="ECO:0000313" key="3">
    <source>
        <dbReference type="Proteomes" id="UP001209083"/>
    </source>
</evidence>
<organism evidence="2 3">
    <name type="scientific">Saxibacter everestensis</name>
    <dbReference type="NCBI Taxonomy" id="2909229"/>
    <lineage>
        <taxon>Bacteria</taxon>
        <taxon>Bacillati</taxon>
        <taxon>Actinomycetota</taxon>
        <taxon>Actinomycetes</taxon>
        <taxon>Micrococcales</taxon>
        <taxon>Brevibacteriaceae</taxon>
        <taxon>Saxibacter</taxon>
    </lineage>
</organism>
<keyword evidence="1" id="KW-1133">Transmembrane helix</keyword>
<feature type="transmembrane region" description="Helical" evidence="1">
    <location>
        <begin position="29"/>
        <end position="50"/>
    </location>
</feature>
<name>A0ABY8QP69_9MICO</name>
<dbReference type="Proteomes" id="UP001209083">
    <property type="component" value="Chromosome"/>
</dbReference>
<accession>A0ABY8QP69</accession>
<keyword evidence="1" id="KW-0472">Membrane</keyword>
<gene>
    <name evidence="2" type="ORF">LWF01_11485</name>
</gene>
<feature type="transmembrane region" description="Helical" evidence="1">
    <location>
        <begin position="106"/>
        <end position="126"/>
    </location>
</feature>